<evidence type="ECO:0000313" key="2">
    <source>
        <dbReference type="EMBL" id="MEQ2308437.1"/>
    </source>
</evidence>
<evidence type="ECO:0000313" key="3">
    <source>
        <dbReference type="Proteomes" id="UP001469553"/>
    </source>
</evidence>
<comment type="caution">
    <text evidence="2">The sequence shown here is derived from an EMBL/GenBank/DDBJ whole genome shotgun (WGS) entry which is preliminary data.</text>
</comment>
<feature type="region of interest" description="Disordered" evidence="1">
    <location>
        <begin position="1"/>
        <end position="23"/>
    </location>
</feature>
<organism evidence="2 3">
    <name type="scientific">Ameca splendens</name>
    <dbReference type="NCBI Taxonomy" id="208324"/>
    <lineage>
        <taxon>Eukaryota</taxon>
        <taxon>Metazoa</taxon>
        <taxon>Chordata</taxon>
        <taxon>Craniata</taxon>
        <taxon>Vertebrata</taxon>
        <taxon>Euteleostomi</taxon>
        <taxon>Actinopterygii</taxon>
        <taxon>Neopterygii</taxon>
        <taxon>Teleostei</taxon>
        <taxon>Neoteleostei</taxon>
        <taxon>Acanthomorphata</taxon>
        <taxon>Ovalentaria</taxon>
        <taxon>Atherinomorphae</taxon>
        <taxon>Cyprinodontiformes</taxon>
        <taxon>Goodeidae</taxon>
        <taxon>Ameca</taxon>
    </lineage>
</organism>
<sequence length="68" mass="7659">MAAEETPSKEEAQMPCLPPQDESDICGEERPIHVCARGRFGNAWKRKKWVFGLTGVKAKQKKARVKTC</sequence>
<gene>
    <name evidence="2" type="ORF">AMECASPLE_028311</name>
</gene>
<proteinExistence type="predicted"/>
<reference evidence="2 3" key="1">
    <citation type="submission" date="2021-06" db="EMBL/GenBank/DDBJ databases">
        <authorList>
            <person name="Palmer J.M."/>
        </authorList>
    </citation>
    <scope>NUCLEOTIDE SEQUENCE [LARGE SCALE GENOMIC DNA]</scope>
    <source>
        <strain evidence="2 3">AS_MEX2019</strain>
        <tissue evidence="2">Muscle</tissue>
    </source>
</reference>
<dbReference type="EMBL" id="JAHRIP010068933">
    <property type="protein sequence ID" value="MEQ2308437.1"/>
    <property type="molecule type" value="Genomic_DNA"/>
</dbReference>
<dbReference type="Proteomes" id="UP001469553">
    <property type="component" value="Unassembled WGS sequence"/>
</dbReference>
<name>A0ABV0ZRM7_9TELE</name>
<evidence type="ECO:0000256" key="1">
    <source>
        <dbReference type="SAM" id="MobiDB-lite"/>
    </source>
</evidence>
<accession>A0ABV0ZRM7</accession>
<feature type="compositionally biased region" description="Basic and acidic residues" evidence="1">
    <location>
        <begin position="1"/>
        <end position="12"/>
    </location>
</feature>
<protein>
    <submittedName>
        <fullName evidence="2">Uncharacterized protein</fullName>
    </submittedName>
</protein>
<keyword evidence="3" id="KW-1185">Reference proteome</keyword>